<dbReference type="EMBL" id="JROU02000741">
    <property type="protein sequence ID" value="OEH78422.1"/>
    <property type="molecule type" value="Genomic_DNA"/>
</dbReference>
<accession>A0A1D3D4P7</accession>
<dbReference type="VEuPathDB" id="ToxoDB:cyc_07132"/>
<gene>
    <name evidence="2" type="ORF">cyc_07132</name>
</gene>
<feature type="region of interest" description="Disordered" evidence="1">
    <location>
        <begin position="1"/>
        <end position="24"/>
    </location>
</feature>
<sequence length="134" mass="14161">MAPSAAEPVAGHDFQPQELQESAVEPWRCPAASTPRQQLLQPVPVAAFTADAPFRAAAAETAFAASGVLLRENVQLTKRLRQEEEQELPGVTMAFSRRAVNGCSRHRDAAPALHASPAFGGEGRAPAAAYNDAS</sequence>
<organism evidence="2 3">
    <name type="scientific">Cyclospora cayetanensis</name>
    <dbReference type="NCBI Taxonomy" id="88456"/>
    <lineage>
        <taxon>Eukaryota</taxon>
        <taxon>Sar</taxon>
        <taxon>Alveolata</taxon>
        <taxon>Apicomplexa</taxon>
        <taxon>Conoidasida</taxon>
        <taxon>Coccidia</taxon>
        <taxon>Eucoccidiorida</taxon>
        <taxon>Eimeriorina</taxon>
        <taxon>Eimeriidae</taxon>
        <taxon>Cyclospora</taxon>
    </lineage>
</organism>
<evidence type="ECO:0000313" key="3">
    <source>
        <dbReference type="Proteomes" id="UP000095192"/>
    </source>
</evidence>
<protein>
    <submittedName>
        <fullName evidence="2">Uncharacterized protein</fullName>
    </submittedName>
</protein>
<reference evidence="2 3" key="1">
    <citation type="journal article" date="2016" name="BMC Genomics">
        <title>Comparative genomics reveals Cyclospora cayetanensis possesses coccidia-like metabolism and invasion components but unique surface antigens.</title>
        <authorList>
            <person name="Liu S."/>
            <person name="Wang L."/>
            <person name="Zheng H."/>
            <person name="Xu Z."/>
            <person name="Roellig D.M."/>
            <person name="Li N."/>
            <person name="Frace M.A."/>
            <person name="Tang K."/>
            <person name="Arrowood M.J."/>
            <person name="Moss D.M."/>
            <person name="Zhang L."/>
            <person name="Feng Y."/>
            <person name="Xiao L."/>
        </authorList>
    </citation>
    <scope>NUCLEOTIDE SEQUENCE [LARGE SCALE GENOMIC DNA]</scope>
    <source>
        <strain evidence="2 3">CHN_HEN01</strain>
    </source>
</reference>
<proteinExistence type="predicted"/>
<keyword evidence="3" id="KW-1185">Reference proteome</keyword>
<evidence type="ECO:0000256" key="1">
    <source>
        <dbReference type="SAM" id="MobiDB-lite"/>
    </source>
</evidence>
<dbReference type="InParanoid" id="A0A1D3D4P7"/>
<dbReference type="Proteomes" id="UP000095192">
    <property type="component" value="Unassembled WGS sequence"/>
</dbReference>
<feature type="region of interest" description="Disordered" evidence="1">
    <location>
        <begin position="114"/>
        <end position="134"/>
    </location>
</feature>
<name>A0A1D3D4P7_9EIME</name>
<evidence type="ECO:0000313" key="2">
    <source>
        <dbReference type="EMBL" id="OEH78422.1"/>
    </source>
</evidence>
<dbReference type="AlphaFoldDB" id="A0A1D3D4P7"/>
<comment type="caution">
    <text evidence="2">The sequence shown here is derived from an EMBL/GenBank/DDBJ whole genome shotgun (WGS) entry which is preliminary data.</text>
</comment>